<evidence type="ECO:0000256" key="16">
    <source>
        <dbReference type="SAM" id="MobiDB-lite"/>
    </source>
</evidence>
<evidence type="ECO:0000256" key="14">
    <source>
        <dbReference type="PIRNR" id="PIRNR017570"/>
    </source>
</evidence>
<evidence type="ECO:0000256" key="3">
    <source>
        <dbReference type="ARBA" id="ARBA00020987"/>
    </source>
</evidence>
<keyword evidence="9 14" id="KW-0805">Transcription regulation</keyword>
<dbReference type="GO" id="GO:0000077">
    <property type="term" value="P:DNA damage checkpoint signaling"/>
    <property type="evidence" value="ECO:0007669"/>
    <property type="project" value="InterPro"/>
</dbReference>
<evidence type="ECO:0000256" key="1">
    <source>
        <dbReference type="ARBA" id="ARBA00004123"/>
    </source>
</evidence>
<dbReference type="InterPro" id="IPR025789">
    <property type="entry name" value="DOT1_dom"/>
</dbReference>
<dbReference type="InterPro" id="IPR021162">
    <property type="entry name" value="Dot1"/>
</dbReference>
<organism evidence="18 19">
    <name type="scientific">Kwoniella dendrophila CBS 6074</name>
    <dbReference type="NCBI Taxonomy" id="1295534"/>
    <lineage>
        <taxon>Eukaryota</taxon>
        <taxon>Fungi</taxon>
        <taxon>Dikarya</taxon>
        <taxon>Basidiomycota</taxon>
        <taxon>Agaricomycotina</taxon>
        <taxon>Tremellomycetes</taxon>
        <taxon>Tremellales</taxon>
        <taxon>Cryptococcaceae</taxon>
        <taxon>Kwoniella</taxon>
    </lineage>
</organism>
<feature type="compositionally biased region" description="Polar residues" evidence="16">
    <location>
        <begin position="166"/>
        <end position="175"/>
    </location>
</feature>
<reference evidence="18 19" key="1">
    <citation type="submission" date="2024-01" db="EMBL/GenBank/DDBJ databases">
        <title>Comparative genomics of Cryptococcus and Kwoniella reveals pathogenesis evolution and contrasting modes of karyotype evolution via chromosome fusion or intercentromeric recombination.</title>
        <authorList>
            <person name="Coelho M.A."/>
            <person name="David-Palma M."/>
            <person name="Shea T."/>
            <person name="Bowers K."/>
            <person name="McGinley-Smith S."/>
            <person name="Mohammad A.W."/>
            <person name="Gnirke A."/>
            <person name="Yurkov A.M."/>
            <person name="Nowrousian M."/>
            <person name="Sun S."/>
            <person name="Cuomo C.A."/>
            <person name="Heitman J."/>
        </authorList>
    </citation>
    <scope>NUCLEOTIDE SEQUENCE [LARGE SCALE GENOMIC DNA]</scope>
    <source>
        <strain evidence="18 19">CBS 6074</strain>
    </source>
</reference>
<dbReference type="CDD" id="cd02440">
    <property type="entry name" value="AdoMet_MTases"/>
    <property type="match status" value="1"/>
</dbReference>
<dbReference type="GO" id="GO:0042393">
    <property type="term" value="F:histone binding"/>
    <property type="evidence" value="ECO:0007669"/>
    <property type="project" value="InterPro"/>
</dbReference>
<dbReference type="PANTHER" id="PTHR21451">
    <property type="entry name" value="HISTONE H3 METHYLTRANSFERASE"/>
    <property type="match status" value="1"/>
</dbReference>
<keyword evidence="4 14" id="KW-0489">Methyltransferase</keyword>
<protein>
    <recommendedName>
        <fullName evidence="3 14">Histone-lysine N-methyltransferase, H3 lysine-79 specific</fullName>
        <ecNumber evidence="2 14">2.1.1.360</ecNumber>
    </recommendedName>
    <alternativeName>
        <fullName evidence="12 14">Histone H3-K79 methyltransferase</fullName>
    </alternativeName>
</protein>
<keyword evidence="5 14" id="KW-0808">Transferase</keyword>
<evidence type="ECO:0000256" key="10">
    <source>
        <dbReference type="ARBA" id="ARBA00023163"/>
    </source>
</evidence>
<dbReference type="Pfam" id="PF08123">
    <property type="entry name" value="DOT1"/>
    <property type="match status" value="1"/>
</dbReference>
<feature type="compositionally biased region" description="Low complexity" evidence="16">
    <location>
        <begin position="27"/>
        <end position="53"/>
    </location>
</feature>
<dbReference type="FunFam" id="3.40.50.150:FF:000033">
    <property type="entry name" value="Histone-lysine N-methyltransferase, H3 lysine-79 specific"/>
    <property type="match status" value="1"/>
</dbReference>
<evidence type="ECO:0000256" key="12">
    <source>
        <dbReference type="ARBA" id="ARBA00029821"/>
    </source>
</evidence>
<accession>A0AAX4JKN1</accession>
<dbReference type="EC" id="2.1.1.360" evidence="2 14"/>
<name>A0AAX4JKN1_9TREE</name>
<proteinExistence type="inferred from homology"/>
<evidence type="ECO:0000256" key="5">
    <source>
        <dbReference type="ARBA" id="ARBA00022679"/>
    </source>
</evidence>
<keyword evidence="7" id="KW-0677">Repeat</keyword>
<dbReference type="GO" id="GO:0000781">
    <property type="term" value="C:chromosome, telomeric region"/>
    <property type="evidence" value="ECO:0007669"/>
    <property type="project" value="GOC"/>
</dbReference>
<feature type="domain" description="DOT1" evidence="17">
    <location>
        <begin position="308"/>
        <end position="641"/>
    </location>
</feature>
<dbReference type="InterPro" id="IPR030445">
    <property type="entry name" value="H3-K79_meTrfase"/>
</dbReference>
<feature type="compositionally biased region" description="Polar residues" evidence="16">
    <location>
        <begin position="60"/>
        <end position="85"/>
    </location>
</feature>
<evidence type="ECO:0000259" key="17">
    <source>
        <dbReference type="PROSITE" id="PS51569"/>
    </source>
</evidence>
<dbReference type="AlphaFoldDB" id="A0AAX4JKN1"/>
<comment type="function">
    <text evidence="14">Histone methyltransferase that specifically trimethylates histone H3 to form H3K79me3. This methylation is required for telomere silencing and for the pachytene checkpoint during the meiotic cell cycle by allowing the recruitment of RAD9 to double strand breaks. Nucleosomes are preferred as substrate compared to free histone.</text>
</comment>
<evidence type="ECO:0000256" key="7">
    <source>
        <dbReference type="ARBA" id="ARBA00022737"/>
    </source>
</evidence>
<evidence type="ECO:0000256" key="9">
    <source>
        <dbReference type="ARBA" id="ARBA00023015"/>
    </source>
</evidence>
<dbReference type="InterPro" id="IPR029063">
    <property type="entry name" value="SAM-dependent_MTases_sf"/>
</dbReference>
<feature type="compositionally biased region" description="Low complexity" evidence="16">
    <location>
        <begin position="101"/>
        <end position="115"/>
    </location>
</feature>
<dbReference type="PANTHER" id="PTHR21451:SF0">
    <property type="entry name" value="HISTONE-LYSINE N-METHYLTRANSFERASE, H3 LYSINE-79 SPECIFIC"/>
    <property type="match status" value="1"/>
</dbReference>
<keyword evidence="10 14" id="KW-0804">Transcription</keyword>
<evidence type="ECO:0000256" key="13">
    <source>
        <dbReference type="ARBA" id="ARBA00047770"/>
    </source>
</evidence>
<evidence type="ECO:0000256" key="8">
    <source>
        <dbReference type="ARBA" id="ARBA00022853"/>
    </source>
</evidence>
<evidence type="ECO:0000256" key="6">
    <source>
        <dbReference type="ARBA" id="ARBA00022691"/>
    </source>
</evidence>
<dbReference type="SUPFAM" id="SSF53335">
    <property type="entry name" value="S-adenosyl-L-methionine-dependent methyltransferases"/>
    <property type="match status" value="1"/>
</dbReference>
<dbReference type="Gene3D" id="3.40.50.150">
    <property type="entry name" value="Vaccinia Virus protein VP39"/>
    <property type="match status" value="1"/>
</dbReference>
<dbReference type="GO" id="GO:0005634">
    <property type="term" value="C:nucleus"/>
    <property type="evidence" value="ECO:0007669"/>
    <property type="project" value="UniProtKB-SubCell"/>
</dbReference>
<dbReference type="GO" id="GO:0032259">
    <property type="term" value="P:methylation"/>
    <property type="evidence" value="ECO:0007669"/>
    <property type="project" value="UniProtKB-KW"/>
</dbReference>
<evidence type="ECO:0000313" key="19">
    <source>
        <dbReference type="Proteomes" id="UP001355207"/>
    </source>
</evidence>
<dbReference type="GeneID" id="91091487"/>
<gene>
    <name evidence="18" type="ORF">L201_000815</name>
</gene>
<dbReference type="GO" id="GO:0140956">
    <property type="term" value="F:histone H3K79 trimethyltransferase activity"/>
    <property type="evidence" value="ECO:0007669"/>
    <property type="project" value="UniProtKB-EC"/>
</dbReference>
<feature type="region of interest" description="Disordered" evidence="16">
    <location>
        <begin position="27"/>
        <end position="183"/>
    </location>
</feature>
<comment type="catalytic activity">
    <reaction evidence="13 14">
        <text>L-lysyl(79)-[histone H3] + 3 S-adenosyl-L-methionine = N(6),N(6),N(6)-trimethyl-L-lysyl(79)-[histone H3] + 3 S-adenosyl-L-homocysteine + 3 H(+)</text>
        <dbReference type="Rhea" id="RHEA:60328"/>
        <dbReference type="Rhea" id="RHEA-COMP:15549"/>
        <dbReference type="Rhea" id="RHEA-COMP:15552"/>
        <dbReference type="ChEBI" id="CHEBI:15378"/>
        <dbReference type="ChEBI" id="CHEBI:29969"/>
        <dbReference type="ChEBI" id="CHEBI:57856"/>
        <dbReference type="ChEBI" id="CHEBI:59789"/>
        <dbReference type="ChEBI" id="CHEBI:61961"/>
        <dbReference type="EC" id="2.1.1.360"/>
    </reaction>
</comment>
<feature type="binding site" evidence="15">
    <location>
        <position position="495"/>
    </location>
    <ligand>
        <name>S-adenosyl-L-methionine</name>
        <dbReference type="ChEBI" id="CHEBI:59789"/>
    </ligand>
</feature>
<evidence type="ECO:0000256" key="15">
    <source>
        <dbReference type="PIRSR" id="PIRSR017570-1"/>
    </source>
</evidence>
<keyword evidence="8 14" id="KW-0156">Chromatin regulator</keyword>
<dbReference type="GO" id="GO:0006281">
    <property type="term" value="P:DNA repair"/>
    <property type="evidence" value="ECO:0007669"/>
    <property type="project" value="InterPro"/>
</dbReference>
<keyword evidence="19" id="KW-1185">Reference proteome</keyword>
<feature type="binding site" evidence="15">
    <location>
        <begin position="446"/>
        <end position="449"/>
    </location>
    <ligand>
        <name>S-adenosyl-L-methionine</name>
        <dbReference type="ChEBI" id="CHEBI:59789"/>
    </ligand>
</feature>
<keyword evidence="11 14" id="KW-0539">Nucleus</keyword>
<comment type="subcellular location">
    <subcellularLocation>
        <location evidence="1 14">Nucleus</location>
    </subcellularLocation>
</comment>
<dbReference type="RefSeq" id="XP_066072708.1">
    <property type="nucleotide sequence ID" value="XM_066216611.1"/>
</dbReference>
<evidence type="ECO:0000313" key="18">
    <source>
        <dbReference type="EMBL" id="WWC85945.1"/>
    </source>
</evidence>
<feature type="binding site" evidence="15">
    <location>
        <begin position="469"/>
        <end position="478"/>
    </location>
    <ligand>
        <name>S-adenosyl-L-methionine</name>
        <dbReference type="ChEBI" id="CHEBI:59789"/>
    </ligand>
</feature>
<dbReference type="Proteomes" id="UP001355207">
    <property type="component" value="Chromosome 1"/>
</dbReference>
<feature type="binding site" evidence="15">
    <location>
        <begin position="532"/>
        <end position="533"/>
    </location>
    <ligand>
        <name>S-adenosyl-L-methionine</name>
        <dbReference type="ChEBI" id="CHEBI:59789"/>
    </ligand>
</feature>
<evidence type="ECO:0000256" key="11">
    <source>
        <dbReference type="ARBA" id="ARBA00023242"/>
    </source>
</evidence>
<evidence type="ECO:0000256" key="2">
    <source>
        <dbReference type="ARBA" id="ARBA00012190"/>
    </source>
</evidence>
<evidence type="ECO:0000256" key="4">
    <source>
        <dbReference type="ARBA" id="ARBA00022603"/>
    </source>
</evidence>
<keyword evidence="6 14" id="KW-0949">S-adenosyl-L-methionine</keyword>
<dbReference type="Gene3D" id="1.10.260.170">
    <property type="match status" value="1"/>
</dbReference>
<comment type="similarity">
    <text evidence="14">Belongs to the class I-like SAM-binding methyltransferase superfamily. DOT1 family.</text>
</comment>
<dbReference type="EMBL" id="CP144098">
    <property type="protein sequence ID" value="WWC85945.1"/>
    <property type="molecule type" value="Genomic_DNA"/>
</dbReference>
<dbReference type="PROSITE" id="PS51569">
    <property type="entry name" value="DOT1"/>
    <property type="match status" value="1"/>
</dbReference>
<dbReference type="GO" id="GO:0000786">
    <property type="term" value="C:nucleosome"/>
    <property type="evidence" value="ECO:0007669"/>
    <property type="project" value="InterPro"/>
</dbReference>
<dbReference type="GO" id="GO:0031509">
    <property type="term" value="P:subtelomeric heterochromatin formation"/>
    <property type="evidence" value="ECO:0007669"/>
    <property type="project" value="InterPro"/>
</dbReference>
<dbReference type="PIRSF" id="PIRSF017570">
    <property type="entry name" value="Histone_H3-K79_MeTrfase"/>
    <property type="match status" value="1"/>
</dbReference>
<sequence>MFSFFGDQDGKQPRPPVTTVVSKVSVVKKVSTSTSTSTSSIPRPSSSVSKPSSNGLLKVPTSSSSKINGTSPINSGSSPATSPLSRPTLLKKPSSTRSDISPKATPKKSSPGKSPIPKRKASTVARIESESESSSSGESDSDSSEDALDPKPHSVKKRRKGLGPATGNSTPTSSKGGRGIDDIDELRRKDELFCLDQVDMRGEYGRGWIGFVGSEEVLKGKVEGWAGGSGWGEHKGSDKYQAYFPQPGFENSDKPPSVELLYPATGCREKFVLLTPTSLREYNPMSELRNALRMILEHYIPPSHAHIFGTLSDSLSDPLETPSLMASRVTSPFAGSLATPPPDAIPSETIGDALRKSLASNRRDGPGFLRAMERYNRAMQDLQQEGSMKSHLKGRRMKTREWSQLVDFVHDSAYSRIVGPYSNELEHHPKHPVEVAEAISGKEDAYGELRHNFMSRIIEQTKLGPDSVFVDLGSGVGNCVVQAALQAGSRSYGFELLPVPAHCARLQLREVQRRWAMWGLKGNLDVEVHEGDFRVLPVVAKRLREADVVLVNNEVFPSSLNIDLTNMFLDLKDGAKIVSLKPFVPEGFRMNESNCDSFGAIVKSSQHTYYQDWVTWKGDSGKYYVQIIDRTKRAKFEEEMMSGRRSRR</sequence>